<gene>
    <name evidence="2" type="ORF">M437DRAFT_63281</name>
</gene>
<dbReference type="AlphaFoldDB" id="A0A074WTM1"/>
<dbReference type="EMBL" id="KL584826">
    <property type="protein sequence ID" value="KEQ65731.1"/>
    <property type="molecule type" value="Genomic_DNA"/>
</dbReference>
<evidence type="ECO:0000256" key="1">
    <source>
        <dbReference type="SAM" id="MobiDB-lite"/>
    </source>
</evidence>
<dbReference type="GeneID" id="63917596"/>
<proteinExistence type="predicted"/>
<keyword evidence="3" id="KW-1185">Reference proteome</keyword>
<feature type="region of interest" description="Disordered" evidence="1">
    <location>
        <begin position="157"/>
        <end position="192"/>
    </location>
</feature>
<evidence type="ECO:0000313" key="3">
    <source>
        <dbReference type="Proteomes" id="UP000030672"/>
    </source>
</evidence>
<evidence type="ECO:0000313" key="2">
    <source>
        <dbReference type="EMBL" id="KEQ65731.1"/>
    </source>
</evidence>
<organism evidence="2 3">
    <name type="scientific">Aureobasidium melanogenum (strain CBS 110374)</name>
    <name type="common">Aureobasidium pullulans var. melanogenum</name>
    <dbReference type="NCBI Taxonomy" id="1043003"/>
    <lineage>
        <taxon>Eukaryota</taxon>
        <taxon>Fungi</taxon>
        <taxon>Dikarya</taxon>
        <taxon>Ascomycota</taxon>
        <taxon>Pezizomycotina</taxon>
        <taxon>Dothideomycetes</taxon>
        <taxon>Dothideomycetidae</taxon>
        <taxon>Dothideales</taxon>
        <taxon>Saccotheciaceae</taxon>
        <taxon>Aureobasidium</taxon>
    </lineage>
</organism>
<sequence>MSLAADSYDSTLALPCGCTATYDLVRAEMKRVLKPKERLEYRGITISAMTGLKFDKPFGINIAEELITADFGRGKTARYNSEYFQSIRDMQETEELKAARAAYVPKTMEELHNQYLNFQIPSAPEDLAFVEAQLRAMAIDSIAWWTEFVRTQSPEDQQQCGLRKNRTEVSEDEAAEHHCKERESADARKCQT</sequence>
<reference evidence="2 3" key="1">
    <citation type="journal article" date="2014" name="BMC Genomics">
        <title>Genome sequencing of four Aureobasidium pullulans varieties: biotechnological potential, stress tolerance, and description of new species.</title>
        <authorList>
            <person name="Gostin Ar C."/>
            <person name="Ohm R.A."/>
            <person name="Kogej T."/>
            <person name="Sonjak S."/>
            <person name="Turk M."/>
            <person name="Zajc J."/>
            <person name="Zalar P."/>
            <person name="Grube M."/>
            <person name="Sun H."/>
            <person name="Han J."/>
            <person name="Sharma A."/>
            <person name="Chiniquy J."/>
            <person name="Ngan C.Y."/>
            <person name="Lipzen A."/>
            <person name="Barry K."/>
            <person name="Grigoriev I.V."/>
            <person name="Gunde-Cimerman N."/>
        </authorList>
    </citation>
    <scope>NUCLEOTIDE SEQUENCE [LARGE SCALE GENOMIC DNA]</scope>
    <source>
        <strain evidence="2 3">CBS 110374</strain>
    </source>
</reference>
<protein>
    <submittedName>
        <fullName evidence="2">Uncharacterized protein</fullName>
    </submittedName>
</protein>
<dbReference type="RefSeq" id="XP_040882754.1">
    <property type="nucleotide sequence ID" value="XM_041024223.1"/>
</dbReference>
<feature type="compositionally biased region" description="Basic and acidic residues" evidence="1">
    <location>
        <begin position="165"/>
        <end position="192"/>
    </location>
</feature>
<name>A0A074WTM1_AURM1</name>
<dbReference type="HOGENOM" id="CLU_1414897_0_0_1"/>
<dbReference type="Proteomes" id="UP000030672">
    <property type="component" value="Unassembled WGS sequence"/>
</dbReference>
<accession>A0A074WTM1</accession>